<dbReference type="AlphaFoldDB" id="A0A8E2QB37"/>
<protein>
    <submittedName>
        <fullName evidence="5">Glycerate kinase</fullName>
    </submittedName>
</protein>
<evidence type="ECO:0000256" key="1">
    <source>
        <dbReference type="ARBA" id="ARBA00006284"/>
    </source>
</evidence>
<dbReference type="EMBL" id="POUK01000008">
    <property type="protein sequence ID" value="PNF75083.1"/>
    <property type="molecule type" value="Genomic_DNA"/>
</dbReference>
<dbReference type="SUPFAM" id="SSF110738">
    <property type="entry name" value="Glycerate kinase I"/>
    <property type="match status" value="1"/>
</dbReference>
<dbReference type="PANTHER" id="PTHR21599">
    <property type="entry name" value="GLYCERATE KINASE"/>
    <property type="match status" value="1"/>
</dbReference>
<proteinExistence type="inferred from homology"/>
<reference evidence="5 6" key="1">
    <citation type="submission" date="2018-01" db="EMBL/GenBank/DDBJ databases">
        <title>Denitrification phenotypes of diverse strains of Pseudomonas stutzeri.</title>
        <authorList>
            <person name="Milligan D.A."/>
            <person name="Bergaust L."/>
            <person name="Bakken L.R."/>
            <person name="Frostegard A."/>
        </authorList>
    </citation>
    <scope>NUCLEOTIDE SEQUENCE [LARGE SCALE GENOMIC DNA]</scope>
    <source>
        <strain evidence="5 6">DSM 50238</strain>
    </source>
</reference>
<evidence type="ECO:0000256" key="4">
    <source>
        <dbReference type="PIRNR" id="PIRNR006078"/>
    </source>
</evidence>
<dbReference type="GO" id="GO:0031388">
    <property type="term" value="P:organic acid phosphorylation"/>
    <property type="evidence" value="ECO:0007669"/>
    <property type="project" value="UniProtKB-UniRule"/>
</dbReference>
<comment type="caution">
    <text evidence="5">The sequence shown here is derived from an EMBL/GenBank/DDBJ whole genome shotgun (WGS) entry which is preliminary data.</text>
</comment>
<evidence type="ECO:0000313" key="5">
    <source>
        <dbReference type="EMBL" id="PNF75083.1"/>
    </source>
</evidence>
<keyword evidence="6" id="KW-1185">Reference proteome</keyword>
<evidence type="ECO:0000256" key="3">
    <source>
        <dbReference type="ARBA" id="ARBA00022777"/>
    </source>
</evidence>
<dbReference type="InterPro" id="IPR004381">
    <property type="entry name" value="Glycerate_kinase"/>
</dbReference>
<dbReference type="PIRSF" id="PIRSF006078">
    <property type="entry name" value="GlxK"/>
    <property type="match status" value="1"/>
</dbReference>
<dbReference type="RefSeq" id="WP_102829521.1">
    <property type="nucleotide sequence ID" value="NZ_CP065721.1"/>
</dbReference>
<sequence length="381" mass="39720">MKIVVAPDSFKDSLSAAEVADAIQAGLEEVFPKAQIIKCPMADGGEGTLDAVLASVDGERCNSLVTGPLGDIVDASWAWLPESHTAVIEMAEASGLQLVPTAKRNAARSSSRGTGELILEALDIGARNIVLTLGGSATNDAGVGMLEALGARFLNSDLSPLPPGGKALAALSKIDLSGLDPRLAEVTFQAMVDVDNPLCGPFGASHTYGLQKGATQTELAALDAALAHFADCCQALLGKDERDYPGSGAAGGLGFAARTFLQARFRPGIEMVADLVQLARHIEDADLVITGEGCCDAQSLRGKTPFGVARIARQYHVPVFVLAGTLGERYADLYSHGIDAAFSIASGPMTLDEACQQAPVLLQALARDIGRVFRLTIELHK</sequence>
<gene>
    <name evidence="5" type="ORF">CXK95_17825</name>
</gene>
<organism evidence="5 6">
    <name type="scientific">Stutzerimonas degradans</name>
    <dbReference type="NCBI Taxonomy" id="2968968"/>
    <lineage>
        <taxon>Bacteria</taxon>
        <taxon>Pseudomonadati</taxon>
        <taxon>Pseudomonadota</taxon>
        <taxon>Gammaproteobacteria</taxon>
        <taxon>Pseudomonadales</taxon>
        <taxon>Pseudomonadaceae</taxon>
        <taxon>Stutzerimonas</taxon>
    </lineage>
</organism>
<dbReference type="Gene3D" id="3.90.1510.10">
    <property type="entry name" value="Glycerate kinase, domain 2"/>
    <property type="match status" value="1"/>
</dbReference>
<keyword evidence="2 4" id="KW-0808">Transferase</keyword>
<name>A0A8E2QB37_9GAMM</name>
<dbReference type="Proteomes" id="UP000235881">
    <property type="component" value="Unassembled WGS sequence"/>
</dbReference>
<evidence type="ECO:0000256" key="2">
    <source>
        <dbReference type="ARBA" id="ARBA00022679"/>
    </source>
</evidence>
<dbReference type="InterPro" id="IPR018197">
    <property type="entry name" value="Glycerate_kinase_RE-like"/>
</dbReference>
<dbReference type="Gene3D" id="3.40.50.10350">
    <property type="entry name" value="Glycerate kinase, domain 1"/>
    <property type="match status" value="1"/>
</dbReference>
<evidence type="ECO:0000313" key="6">
    <source>
        <dbReference type="Proteomes" id="UP000235881"/>
    </source>
</evidence>
<dbReference type="InterPro" id="IPR018193">
    <property type="entry name" value="Glyc_kinase_flavodox-like_fold"/>
</dbReference>
<accession>A0A8E2QB37</accession>
<keyword evidence="3 4" id="KW-0418">Kinase</keyword>
<dbReference type="InterPro" id="IPR036129">
    <property type="entry name" value="Glycerate_kinase_sf"/>
</dbReference>
<comment type="similarity">
    <text evidence="1 4">Belongs to the glycerate kinase type-1 family.</text>
</comment>
<dbReference type="GO" id="GO:0008887">
    <property type="term" value="F:glycerate kinase activity"/>
    <property type="evidence" value="ECO:0007669"/>
    <property type="project" value="UniProtKB-UniRule"/>
</dbReference>
<dbReference type="NCBIfam" id="TIGR00045">
    <property type="entry name" value="glycerate kinase"/>
    <property type="match status" value="1"/>
</dbReference>
<dbReference type="Pfam" id="PF02595">
    <property type="entry name" value="Gly_kinase"/>
    <property type="match status" value="1"/>
</dbReference>
<dbReference type="PANTHER" id="PTHR21599:SF0">
    <property type="entry name" value="GLYCERATE KINASE"/>
    <property type="match status" value="1"/>
</dbReference>